<evidence type="ECO:0000313" key="3">
    <source>
        <dbReference type="Proteomes" id="UP000263957"/>
    </source>
</evidence>
<feature type="non-terminal residue" evidence="2">
    <location>
        <position position="1"/>
    </location>
</feature>
<organism evidence="2 3">
    <name type="scientific">Hyphomonas atlantica</name>
    <dbReference type="NCBI Taxonomy" id="1280948"/>
    <lineage>
        <taxon>Bacteria</taxon>
        <taxon>Pseudomonadati</taxon>
        <taxon>Pseudomonadota</taxon>
        <taxon>Alphaproteobacteria</taxon>
        <taxon>Hyphomonadales</taxon>
        <taxon>Hyphomonadaceae</taxon>
        <taxon>Hyphomonas</taxon>
    </lineage>
</organism>
<evidence type="ECO:0000313" key="2">
    <source>
        <dbReference type="EMBL" id="HBQ48507.1"/>
    </source>
</evidence>
<dbReference type="EMBL" id="DOGS01000130">
    <property type="protein sequence ID" value="HBQ48507.1"/>
    <property type="molecule type" value="Genomic_DNA"/>
</dbReference>
<dbReference type="AlphaFoldDB" id="A0A356W4H2"/>
<dbReference type="Gene3D" id="1.20.1640.10">
    <property type="entry name" value="Multidrug efflux transporter AcrB transmembrane domain"/>
    <property type="match status" value="1"/>
</dbReference>
<dbReference type="Proteomes" id="UP000263957">
    <property type="component" value="Unassembled WGS sequence"/>
</dbReference>
<gene>
    <name evidence="2" type="ORF">DD728_06435</name>
</gene>
<sequence>TPMAMFSFFGIAAAAGVVINDNLVLIDYVNRRRDEGAGAVQALVDGGVSRFRPILLTSVTTFVGILPLIAEKSVQAQFLKPMVVSLGSAVAFALFVSLLMVPTLYAVGVEIGRVFRWTWGGKPFRQIGETYSGQVTIDEDELIGTSRDSTLGHAAPAE</sequence>
<name>A0A356W4H2_9PROT</name>
<dbReference type="PRINTS" id="PR00702">
    <property type="entry name" value="ACRIFLAVINRP"/>
</dbReference>
<dbReference type="GO" id="GO:0005886">
    <property type="term" value="C:plasma membrane"/>
    <property type="evidence" value="ECO:0007669"/>
    <property type="project" value="TreeGrafter"/>
</dbReference>
<dbReference type="SUPFAM" id="SSF82866">
    <property type="entry name" value="Multidrug efflux transporter AcrB transmembrane domain"/>
    <property type="match status" value="1"/>
</dbReference>
<dbReference type="PANTHER" id="PTHR32063:SF33">
    <property type="entry name" value="RND SUPERFAMILY EFFLUX PUMP PERMEASE COMPONENT"/>
    <property type="match status" value="1"/>
</dbReference>
<feature type="transmembrane region" description="Helical" evidence="1">
    <location>
        <begin position="82"/>
        <end position="107"/>
    </location>
</feature>
<comment type="caution">
    <text evidence="2">The sequence shown here is derived from an EMBL/GenBank/DDBJ whole genome shotgun (WGS) entry which is preliminary data.</text>
</comment>
<reference evidence="2 3" key="1">
    <citation type="journal article" date="2018" name="Nat. Biotechnol.">
        <title>A standardized bacterial taxonomy based on genome phylogeny substantially revises the tree of life.</title>
        <authorList>
            <person name="Parks D.H."/>
            <person name="Chuvochina M."/>
            <person name="Waite D.W."/>
            <person name="Rinke C."/>
            <person name="Skarshewski A."/>
            <person name="Chaumeil P.A."/>
            <person name="Hugenholtz P."/>
        </authorList>
    </citation>
    <scope>NUCLEOTIDE SEQUENCE [LARGE SCALE GENOMIC DNA]</scope>
    <source>
        <strain evidence="2">UBA10378</strain>
    </source>
</reference>
<feature type="transmembrane region" description="Helical" evidence="1">
    <location>
        <begin position="6"/>
        <end position="30"/>
    </location>
</feature>
<protein>
    <submittedName>
        <fullName evidence="2">AcrB/AcrD/AcrF family protein</fullName>
    </submittedName>
</protein>
<proteinExistence type="predicted"/>
<keyword evidence="1" id="KW-0812">Transmembrane</keyword>
<dbReference type="GO" id="GO:0042910">
    <property type="term" value="F:xenobiotic transmembrane transporter activity"/>
    <property type="evidence" value="ECO:0007669"/>
    <property type="project" value="TreeGrafter"/>
</dbReference>
<dbReference type="Pfam" id="PF00873">
    <property type="entry name" value="ACR_tran"/>
    <property type="match status" value="1"/>
</dbReference>
<accession>A0A356W4H2</accession>
<dbReference type="PANTHER" id="PTHR32063">
    <property type="match status" value="1"/>
</dbReference>
<keyword evidence="1" id="KW-0472">Membrane</keyword>
<feature type="transmembrane region" description="Helical" evidence="1">
    <location>
        <begin position="51"/>
        <end position="70"/>
    </location>
</feature>
<keyword evidence="1" id="KW-1133">Transmembrane helix</keyword>
<dbReference type="InterPro" id="IPR001036">
    <property type="entry name" value="Acrflvin-R"/>
</dbReference>
<evidence type="ECO:0000256" key="1">
    <source>
        <dbReference type="SAM" id="Phobius"/>
    </source>
</evidence>